<reference evidence="1 2" key="1">
    <citation type="submission" date="2024-08" db="EMBL/GenBank/DDBJ databases">
        <authorList>
            <person name="Cucini C."/>
            <person name="Frati F."/>
        </authorList>
    </citation>
    <scope>NUCLEOTIDE SEQUENCE [LARGE SCALE GENOMIC DNA]</scope>
</reference>
<dbReference type="EMBL" id="CAXLJM020000146">
    <property type="protein sequence ID" value="CAL8141425.1"/>
    <property type="molecule type" value="Genomic_DNA"/>
</dbReference>
<sequence length="248" mass="27940">MTIMPSISDWKLEEKEGLIGAITAGRSQNFMLPSQSQVRQIVFDYGDSEESDWEFDVYLAPNIKENIGHESENVVDNERVCTPNNNGMVEERSEGEGRVFNTQEVSTNDDDETMSLISNIDIQIENEYVSENVYKDSLDTNPNDDCNSIENNSMNDSGLCDAIFEAAHNDNVNLSRDVSDENQSVCVAVENNNASVNPFDNVNRIVEETLNAEETTQVNVLPRRKNRFDKSVNLTWLAAMTLRVIGER</sequence>
<evidence type="ECO:0000313" key="1">
    <source>
        <dbReference type="EMBL" id="CAL8141425.1"/>
    </source>
</evidence>
<organism evidence="1 2">
    <name type="scientific">Orchesella dallaii</name>
    <dbReference type="NCBI Taxonomy" id="48710"/>
    <lineage>
        <taxon>Eukaryota</taxon>
        <taxon>Metazoa</taxon>
        <taxon>Ecdysozoa</taxon>
        <taxon>Arthropoda</taxon>
        <taxon>Hexapoda</taxon>
        <taxon>Collembola</taxon>
        <taxon>Entomobryomorpha</taxon>
        <taxon>Entomobryoidea</taxon>
        <taxon>Orchesellidae</taxon>
        <taxon>Orchesellinae</taxon>
        <taxon>Orchesella</taxon>
    </lineage>
</organism>
<comment type="caution">
    <text evidence="1">The sequence shown here is derived from an EMBL/GenBank/DDBJ whole genome shotgun (WGS) entry which is preliminary data.</text>
</comment>
<keyword evidence="2" id="KW-1185">Reference proteome</keyword>
<protein>
    <submittedName>
        <fullName evidence="1">Uncharacterized protein</fullName>
    </submittedName>
</protein>
<gene>
    <name evidence="1" type="ORF">ODALV1_LOCUS28709</name>
</gene>
<accession>A0ABP1S1X0</accession>
<dbReference type="Proteomes" id="UP001642540">
    <property type="component" value="Unassembled WGS sequence"/>
</dbReference>
<proteinExistence type="predicted"/>
<name>A0ABP1S1X0_9HEXA</name>
<evidence type="ECO:0000313" key="2">
    <source>
        <dbReference type="Proteomes" id="UP001642540"/>
    </source>
</evidence>